<sequence>MIDCSLEGRRPLRKPEKAQLARWRGRFTAGRDHKMSPSTTCMTYLRARGSDRISMCSAFGSTVWSTGCVCWTSRPAGTVFEAASARPPAGMLSGNVSGNSPGPKRSVPGVGRLDPCTQWTRTPGAPRRGSGPGCPAASASRRGSRCPRRTAGSRAPCSCGAR</sequence>
<evidence type="ECO:0000313" key="3">
    <source>
        <dbReference type="Proteomes" id="UP000271974"/>
    </source>
</evidence>
<keyword evidence="3" id="KW-1185">Reference proteome</keyword>
<organism evidence="2 3">
    <name type="scientific">Elysia chlorotica</name>
    <name type="common">Eastern emerald elysia</name>
    <name type="synonym">Sea slug</name>
    <dbReference type="NCBI Taxonomy" id="188477"/>
    <lineage>
        <taxon>Eukaryota</taxon>
        <taxon>Metazoa</taxon>
        <taxon>Spiralia</taxon>
        <taxon>Lophotrochozoa</taxon>
        <taxon>Mollusca</taxon>
        <taxon>Gastropoda</taxon>
        <taxon>Heterobranchia</taxon>
        <taxon>Euthyneura</taxon>
        <taxon>Panpulmonata</taxon>
        <taxon>Sacoglossa</taxon>
        <taxon>Placobranchoidea</taxon>
        <taxon>Plakobranchidae</taxon>
        <taxon>Elysia</taxon>
    </lineage>
</organism>
<feature type="region of interest" description="Disordered" evidence="1">
    <location>
        <begin position="90"/>
        <end position="162"/>
    </location>
</feature>
<evidence type="ECO:0000313" key="2">
    <source>
        <dbReference type="EMBL" id="RUS89697.1"/>
    </source>
</evidence>
<accession>A0A3S1CDG0</accession>
<reference evidence="2 3" key="1">
    <citation type="submission" date="2019-01" db="EMBL/GenBank/DDBJ databases">
        <title>A draft genome assembly of the solar-powered sea slug Elysia chlorotica.</title>
        <authorList>
            <person name="Cai H."/>
            <person name="Li Q."/>
            <person name="Fang X."/>
            <person name="Li J."/>
            <person name="Curtis N.E."/>
            <person name="Altenburger A."/>
            <person name="Shibata T."/>
            <person name="Feng M."/>
            <person name="Maeda T."/>
            <person name="Schwartz J.A."/>
            <person name="Shigenobu S."/>
            <person name="Lundholm N."/>
            <person name="Nishiyama T."/>
            <person name="Yang H."/>
            <person name="Hasebe M."/>
            <person name="Li S."/>
            <person name="Pierce S.K."/>
            <person name="Wang J."/>
        </authorList>
    </citation>
    <scope>NUCLEOTIDE SEQUENCE [LARGE SCALE GENOMIC DNA]</scope>
    <source>
        <strain evidence="2">EC2010</strain>
        <tissue evidence="2">Whole organism of an adult</tissue>
    </source>
</reference>
<dbReference type="EMBL" id="RQTK01000049">
    <property type="protein sequence ID" value="RUS89697.1"/>
    <property type="molecule type" value="Genomic_DNA"/>
</dbReference>
<proteinExistence type="predicted"/>
<name>A0A3S1CDG0_ELYCH</name>
<evidence type="ECO:0000256" key="1">
    <source>
        <dbReference type="SAM" id="MobiDB-lite"/>
    </source>
</evidence>
<comment type="caution">
    <text evidence="2">The sequence shown here is derived from an EMBL/GenBank/DDBJ whole genome shotgun (WGS) entry which is preliminary data.</text>
</comment>
<dbReference type="AlphaFoldDB" id="A0A3S1CDG0"/>
<dbReference type="Proteomes" id="UP000271974">
    <property type="component" value="Unassembled WGS sequence"/>
</dbReference>
<protein>
    <submittedName>
        <fullName evidence="2">Uncharacterized protein</fullName>
    </submittedName>
</protein>
<gene>
    <name evidence="2" type="ORF">EGW08_002515</name>
</gene>